<dbReference type="Proteomes" id="UP000077755">
    <property type="component" value="Chromosome 2"/>
</dbReference>
<reference evidence="2" key="2">
    <citation type="submission" date="2022-03" db="EMBL/GenBank/DDBJ databases">
        <title>Draft title - Genomic analysis of global carrot germplasm unveils the trajectory of domestication and the origin of high carotenoid orange carrot.</title>
        <authorList>
            <person name="Iorizzo M."/>
            <person name="Ellison S."/>
            <person name="Senalik D."/>
            <person name="Macko-Podgorni A."/>
            <person name="Grzebelus D."/>
            <person name="Bostan H."/>
            <person name="Rolling W."/>
            <person name="Curaba J."/>
            <person name="Simon P."/>
        </authorList>
    </citation>
    <scope>NUCLEOTIDE SEQUENCE</scope>
    <source>
        <tissue evidence="2">Leaf</tissue>
    </source>
</reference>
<organism evidence="1">
    <name type="scientific">Daucus carota subsp. sativus</name>
    <name type="common">Carrot</name>
    <dbReference type="NCBI Taxonomy" id="79200"/>
    <lineage>
        <taxon>Eukaryota</taxon>
        <taxon>Viridiplantae</taxon>
        <taxon>Streptophyta</taxon>
        <taxon>Embryophyta</taxon>
        <taxon>Tracheophyta</taxon>
        <taxon>Spermatophyta</taxon>
        <taxon>Magnoliopsida</taxon>
        <taxon>eudicotyledons</taxon>
        <taxon>Gunneridae</taxon>
        <taxon>Pentapetalae</taxon>
        <taxon>asterids</taxon>
        <taxon>campanulids</taxon>
        <taxon>Apiales</taxon>
        <taxon>Apiaceae</taxon>
        <taxon>Apioideae</taxon>
        <taxon>Scandiceae</taxon>
        <taxon>Daucinae</taxon>
        <taxon>Daucus</taxon>
        <taxon>Daucus sect. Daucus</taxon>
    </lineage>
</organism>
<dbReference type="Gramene" id="KZN06280">
    <property type="protein sequence ID" value="KZN06280"/>
    <property type="gene ID" value="DCAR_007117"/>
</dbReference>
<gene>
    <name evidence="1" type="ORF">DCAR_007117</name>
    <name evidence="2" type="ORF">DCAR_0208035</name>
</gene>
<name>A0A166E9X9_DAUCS</name>
<keyword evidence="3" id="KW-1185">Reference proteome</keyword>
<dbReference type="EMBL" id="CP093344">
    <property type="protein sequence ID" value="WOG88800.1"/>
    <property type="molecule type" value="Genomic_DNA"/>
</dbReference>
<evidence type="ECO:0000313" key="3">
    <source>
        <dbReference type="Proteomes" id="UP000077755"/>
    </source>
</evidence>
<reference evidence="1" key="1">
    <citation type="journal article" date="2016" name="Nat. Genet.">
        <title>A high-quality carrot genome assembly provides new insights into carotenoid accumulation and asterid genome evolution.</title>
        <authorList>
            <person name="Iorizzo M."/>
            <person name="Ellison S."/>
            <person name="Senalik D."/>
            <person name="Zeng P."/>
            <person name="Satapoomin P."/>
            <person name="Huang J."/>
            <person name="Bowman M."/>
            <person name="Iovene M."/>
            <person name="Sanseverino W."/>
            <person name="Cavagnaro P."/>
            <person name="Yildiz M."/>
            <person name="Macko-Podgorni A."/>
            <person name="Moranska E."/>
            <person name="Grzebelus E."/>
            <person name="Grzebelus D."/>
            <person name="Ashrafi H."/>
            <person name="Zheng Z."/>
            <person name="Cheng S."/>
            <person name="Spooner D."/>
            <person name="Van Deynze A."/>
            <person name="Simon P."/>
        </authorList>
    </citation>
    <scope>NUCLEOTIDE SEQUENCE [LARGE SCALE GENOMIC DNA]</scope>
    <source>
        <tissue evidence="1">Leaf</tissue>
    </source>
</reference>
<dbReference type="STRING" id="79200.A0A166E9X9"/>
<accession>A0A166E9X9</accession>
<protein>
    <submittedName>
        <fullName evidence="1">Uncharacterized protein</fullName>
    </submittedName>
</protein>
<evidence type="ECO:0000313" key="1">
    <source>
        <dbReference type="EMBL" id="KZN06280.1"/>
    </source>
</evidence>
<evidence type="ECO:0000313" key="2">
    <source>
        <dbReference type="EMBL" id="WOG88800.1"/>
    </source>
</evidence>
<dbReference type="Gramene" id="KZN06281">
    <property type="protein sequence ID" value="KZN06281"/>
    <property type="gene ID" value="DCAR_007118"/>
</dbReference>
<sequence>MSAPGFVKEPTVVVGEREKAAVLKEYDNNLPDLGLRDQESDQDFVSICKKTLRNNPPVVASVVSKGIDLSYYIMGL</sequence>
<dbReference type="AlphaFoldDB" id="A0A166E9X9"/>
<dbReference type="EMBL" id="LNRQ01000002">
    <property type="protein sequence ID" value="KZN06280.1"/>
    <property type="molecule type" value="Genomic_DNA"/>
</dbReference>
<proteinExistence type="predicted"/>